<dbReference type="Proteomes" id="UP000000445">
    <property type="component" value="Chromosome"/>
</dbReference>
<proteinExistence type="predicted"/>
<accession>B9KB20</accession>
<dbReference type="InterPro" id="IPR043519">
    <property type="entry name" value="NT_sf"/>
</dbReference>
<dbReference type="HOGENOM" id="CLU_3405933_0_0_0"/>
<evidence type="ECO:0000313" key="2">
    <source>
        <dbReference type="Proteomes" id="UP000000445"/>
    </source>
</evidence>
<dbReference type="KEGG" id="tna:CTN_0040"/>
<dbReference type="SUPFAM" id="SSF81301">
    <property type="entry name" value="Nucleotidyltransferase"/>
    <property type="match status" value="1"/>
</dbReference>
<gene>
    <name evidence="1" type="ordered locus">CTN_0040</name>
</gene>
<protein>
    <submittedName>
        <fullName evidence="1">Uncharacterized protein</fullName>
    </submittedName>
</protein>
<organism evidence="1 2">
    <name type="scientific">Thermotoga neapolitana (strain ATCC 49049 / DSM 4359 / NBRC 107923 / NS-E)</name>
    <dbReference type="NCBI Taxonomy" id="309803"/>
    <lineage>
        <taxon>Bacteria</taxon>
        <taxon>Thermotogati</taxon>
        <taxon>Thermotogota</taxon>
        <taxon>Thermotogae</taxon>
        <taxon>Thermotogales</taxon>
        <taxon>Thermotogaceae</taxon>
        <taxon>Thermotoga</taxon>
    </lineage>
</organism>
<sequence length="30" mass="3451">MVLFASHAKRKITAFSDIDLLVVYDDPTQR</sequence>
<dbReference type="Gene3D" id="3.30.460.10">
    <property type="entry name" value="Beta Polymerase, domain 2"/>
    <property type="match status" value="1"/>
</dbReference>
<evidence type="ECO:0000313" key="1">
    <source>
        <dbReference type="EMBL" id="ACM22216.1"/>
    </source>
</evidence>
<dbReference type="AlphaFoldDB" id="B9KB20"/>
<dbReference type="EMBL" id="CP000916">
    <property type="protein sequence ID" value="ACM22216.1"/>
    <property type="molecule type" value="Genomic_DNA"/>
</dbReference>
<name>B9KB20_THENN</name>
<reference evidence="1 2" key="1">
    <citation type="journal article" date="2009" name="Biosci. Biotechnol. Biochem.">
        <title>WeGAS: a web-based microbial genome annotation system.</title>
        <authorList>
            <person name="Lee D."/>
            <person name="Seo H."/>
            <person name="Park C."/>
            <person name="Park K."/>
        </authorList>
    </citation>
    <scope>NUCLEOTIDE SEQUENCE [LARGE SCALE GENOMIC DNA]</scope>
    <source>
        <strain evidence="2">ATCC 49049 / DSM 4359 / NBRC 107923 / NS-E</strain>
    </source>
</reference>
<dbReference type="RefSeq" id="WP_010865166.1">
    <property type="nucleotide sequence ID" value="NC_011978.1"/>
</dbReference>
<keyword evidence="2" id="KW-1185">Reference proteome</keyword>